<feature type="compositionally biased region" description="Basic and acidic residues" evidence="8">
    <location>
        <begin position="46"/>
        <end position="55"/>
    </location>
</feature>
<protein>
    <recommendedName>
        <fullName evidence="7">Large ribosomal subunit protein mL54</fullName>
    </recommendedName>
</protein>
<sequence>MNTLHRLIRSRPSWQTKAYYSTTPSLTQMKPGTPIPGLSSIYPTPDPKKPADPEKAAPVAKPRSEYPAWVNDLTTPPPTLAYLRSIKIEEGTDYEMRRYLKLVRRGKIKENNDVAGI</sequence>
<dbReference type="GO" id="GO:1990904">
    <property type="term" value="C:ribonucleoprotein complex"/>
    <property type="evidence" value="ECO:0007669"/>
    <property type="project" value="UniProtKB-KW"/>
</dbReference>
<proteinExistence type="inferred from homology"/>
<evidence type="ECO:0000256" key="6">
    <source>
        <dbReference type="ARBA" id="ARBA00033752"/>
    </source>
</evidence>
<reference evidence="9 10" key="1">
    <citation type="submission" date="2024-10" db="EMBL/GenBank/DDBJ databases">
        <title>Updated reference genomes for cyclostephanoid diatoms.</title>
        <authorList>
            <person name="Roberts W.R."/>
            <person name="Alverson A.J."/>
        </authorList>
    </citation>
    <scope>NUCLEOTIDE SEQUENCE [LARGE SCALE GENOMIC DNA]</scope>
    <source>
        <strain evidence="9 10">AJA010-31</strain>
    </source>
</reference>
<keyword evidence="2" id="KW-0809">Transit peptide</keyword>
<dbReference type="GO" id="GO:0005840">
    <property type="term" value="C:ribosome"/>
    <property type="evidence" value="ECO:0007669"/>
    <property type="project" value="UniProtKB-KW"/>
</dbReference>
<name>A0ABD3N0D0_9STRA</name>
<evidence type="ECO:0000256" key="7">
    <source>
        <dbReference type="ARBA" id="ARBA00035179"/>
    </source>
</evidence>
<keyword evidence="5" id="KW-0687">Ribonucleoprotein</keyword>
<evidence type="ECO:0000256" key="1">
    <source>
        <dbReference type="ARBA" id="ARBA00004173"/>
    </source>
</evidence>
<evidence type="ECO:0000313" key="10">
    <source>
        <dbReference type="Proteomes" id="UP001530400"/>
    </source>
</evidence>
<evidence type="ECO:0000256" key="2">
    <source>
        <dbReference type="ARBA" id="ARBA00022946"/>
    </source>
</evidence>
<gene>
    <name evidence="9" type="ORF">ACHAWO_011540</name>
</gene>
<feature type="region of interest" description="Disordered" evidence="8">
    <location>
        <begin position="25"/>
        <end position="63"/>
    </location>
</feature>
<dbReference type="InterPro" id="IPR013870">
    <property type="entry name" value="Ribosomal_mL54"/>
</dbReference>
<keyword evidence="10" id="KW-1185">Reference proteome</keyword>
<evidence type="ECO:0000256" key="3">
    <source>
        <dbReference type="ARBA" id="ARBA00022980"/>
    </source>
</evidence>
<evidence type="ECO:0000256" key="5">
    <source>
        <dbReference type="ARBA" id="ARBA00023274"/>
    </source>
</evidence>
<dbReference type="Proteomes" id="UP001530400">
    <property type="component" value="Unassembled WGS sequence"/>
</dbReference>
<organism evidence="9 10">
    <name type="scientific">Cyclotella atomus</name>
    <dbReference type="NCBI Taxonomy" id="382360"/>
    <lineage>
        <taxon>Eukaryota</taxon>
        <taxon>Sar</taxon>
        <taxon>Stramenopiles</taxon>
        <taxon>Ochrophyta</taxon>
        <taxon>Bacillariophyta</taxon>
        <taxon>Coscinodiscophyceae</taxon>
        <taxon>Thalassiosirophycidae</taxon>
        <taxon>Stephanodiscales</taxon>
        <taxon>Stephanodiscaceae</taxon>
        <taxon>Cyclotella</taxon>
    </lineage>
</organism>
<evidence type="ECO:0000256" key="8">
    <source>
        <dbReference type="SAM" id="MobiDB-lite"/>
    </source>
</evidence>
<evidence type="ECO:0000256" key="4">
    <source>
        <dbReference type="ARBA" id="ARBA00023128"/>
    </source>
</evidence>
<keyword evidence="4" id="KW-0496">Mitochondrion</keyword>
<comment type="similarity">
    <text evidence="6">Belongs to the mitochondrion-specific ribosomal protein mL54 family.</text>
</comment>
<dbReference type="Pfam" id="PF08561">
    <property type="entry name" value="Ribosomal_L37"/>
    <property type="match status" value="1"/>
</dbReference>
<accession>A0ABD3N0D0</accession>
<dbReference type="PANTHER" id="PTHR28595:SF1">
    <property type="entry name" value="LARGE RIBOSOMAL SUBUNIT PROTEIN ML54"/>
    <property type="match status" value="1"/>
</dbReference>
<dbReference type="AlphaFoldDB" id="A0ABD3N0D0"/>
<evidence type="ECO:0000313" key="9">
    <source>
        <dbReference type="EMBL" id="KAL3769594.1"/>
    </source>
</evidence>
<dbReference type="EMBL" id="JALLPJ020001329">
    <property type="protein sequence ID" value="KAL3769594.1"/>
    <property type="molecule type" value="Genomic_DNA"/>
</dbReference>
<keyword evidence="3" id="KW-0689">Ribosomal protein</keyword>
<dbReference type="PANTHER" id="PTHR28595">
    <property type="entry name" value="39S RIBOSOMAL PROTEIN L54, MITOCHONDRIAL"/>
    <property type="match status" value="1"/>
</dbReference>
<comment type="subcellular location">
    <subcellularLocation>
        <location evidence="1">Mitochondrion</location>
    </subcellularLocation>
</comment>
<comment type="caution">
    <text evidence="9">The sequence shown here is derived from an EMBL/GenBank/DDBJ whole genome shotgun (WGS) entry which is preliminary data.</text>
</comment>
<dbReference type="GO" id="GO:0005739">
    <property type="term" value="C:mitochondrion"/>
    <property type="evidence" value="ECO:0007669"/>
    <property type="project" value="UniProtKB-SubCell"/>
</dbReference>